<keyword evidence="1" id="KW-1133">Transmembrane helix</keyword>
<dbReference type="AlphaFoldDB" id="A0A941E1A5"/>
<proteinExistence type="predicted"/>
<sequence length="93" mass="10234">MQRVDIDTDVHETMPSVARRMFCAVAYACGFFVGISVLGVFLVNVDCQIDGKCSTKDRVIDASLSLIWLSASVFAAYKAWRGQLPGCRKRALS</sequence>
<evidence type="ECO:0000256" key="1">
    <source>
        <dbReference type="SAM" id="Phobius"/>
    </source>
</evidence>
<keyword evidence="1" id="KW-0472">Membrane</keyword>
<accession>A0A941E1A5</accession>
<gene>
    <name evidence="2" type="ORF">KDM90_11085</name>
</gene>
<reference evidence="2" key="1">
    <citation type="submission" date="2021-04" db="EMBL/GenBank/DDBJ databases">
        <title>novel species isolated from subtropical streams in China.</title>
        <authorList>
            <person name="Lu H."/>
        </authorList>
    </citation>
    <scope>NUCLEOTIDE SEQUENCE</scope>
    <source>
        <strain evidence="2">FT137W</strain>
    </source>
</reference>
<organism evidence="2 3">
    <name type="scientific">Undibacterium fentianense</name>
    <dbReference type="NCBI Taxonomy" id="2828728"/>
    <lineage>
        <taxon>Bacteria</taxon>
        <taxon>Pseudomonadati</taxon>
        <taxon>Pseudomonadota</taxon>
        <taxon>Betaproteobacteria</taxon>
        <taxon>Burkholderiales</taxon>
        <taxon>Oxalobacteraceae</taxon>
        <taxon>Undibacterium</taxon>
    </lineage>
</organism>
<protein>
    <submittedName>
        <fullName evidence="2">Uncharacterized protein</fullName>
    </submittedName>
</protein>
<dbReference type="Proteomes" id="UP000678545">
    <property type="component" value="Unassembled WGS sequence"/>
</dbReference>
<feature type="transmembrane region" description="Helical" evidence="1">
    <location>
        <begin position="21"/>
        <end position="42"/>
    </location>
</feature>
<keyword evidence="1" id="KW-0812">Transmembrane</keyword>
<evidence type="ECO:0000313" key="2">
    <source>
        <dbReference type="EMBL" id="MBR7800540.1"/>
    </source>
</evidence>
<keyword evidence="3" id="KW-1185">Reference proteome</keyword>
<dbReference type="EMBL" id="JAGSPJ010000004">
    <property type="protein sequence ID" value="MBR7800540.1"/>
    <property type="molecule type" value="Genomic_DNA"/>
</dbReference>
<name>A0A941E1A5_9BURK</name>
<comment type="caution">
    <text evidence="2">The sequence shown here is derived from an EMBL/GenBank/DDBJ whole genome shotgun (WGS) entry which is preliminary data.</text>
</comment>
<feature type="transmembrane region" description="Helical" evidence="1">
    <location>
        <begin position="62"/>
        <end position="80"/>
    </location>
</feature>
<evidence type="ECO:0000313" key="3">
    <source>
        <dbReference type="Proteomes" id="UP000678545"/>
    </source>
</evidence>
<dbReference type="RefSeq" id="WP_212675668.1">
    <property type="nucleotide sequence ID" value="NZ_JAGSPJ010000004.1"/>
</dbReference>